<dbReference type="AlphaFoldDB" id="A0A315VBY2"/>
<dbReference type="PANTHER" id="PTHR13232">
    <property type="entry name" value="NAD(P)H-HYDRATE EPIMERASE"/>
    <property type="match status" value="1"/>
</dbReference>
<dbReference type="STRING" id="33528.ENSGAFP00000006607"/>
<dbReference type="InterPro" id="IPR032976">
    <property type="entry name" value="YJEFN_prot_NAXE-like"/>
</dbReference>
<reference evidence="4 5" key="1">
    <citation type="journal article" date="2018" name="G3 (Bethesda)">
        <title>A High-Quality Reference Genome for the Invasive Mosquitofish Gambusia affinis Using a Chicago Library.</title>
        <authorList>
            <person name="Hoffberg S.L."/>
            <person name="Troendle N.J."/>
            <person name="Glenn T.C."/>
            <person name="Mahmud O."/>
            <person name="Louha S."/>
            <person name="Chalopin D."/>
            <person name="Bennetzen J.L."/>
            <person name="Mauricio R."/>
        </authorList>
    </citation>
    <scope>NUCLEOTIDE SEQUENCE [LARGE SCALE GENOMIC DNA]</scope>
    <source>
        <strain evidence="4">NE01/NJP1002.9</strain>
        <tissue evidence="4">Muscle</tissue>
    </source>
</reference>
<feature type="region of interest" description="Disordered" evidence="2">
    <location>
        <begin position="341"/>
        <end position="366"/>
    </location>
</feature>
<accession>A0A315VBY2</accession>
<dbReference type="EMBL" id="NHOQ01001926">
    <property type="protein sequence ID" value="PWA20903.1"/>
    <property type="molecule type" value="Genomic_DNA"/>
</dbReference>
<dbReference type="Proteomes" id="UP000250572">
    <property type="component" value="Unassembled WGS sequence"/>
</dbReference>
<protein>
    <recommendedName>
        <fullName evidence="1">ApoA-I-binding protein 2</fullName>
    </recommendedName>
</protein>
<evidence type="ECO:0000259" key="3">
    <source>
        <dbReference type="PROSITE" id="PS51385"/>
    </source>
</evidence>
<evidence type="ECO:0000313" key="4">
    <source>
        <dbReference type="EMBL" id="PWA20903.1"/>
    </source>
</evidence>
<dbReference type="PROSITE" id="PS51385">
    <property type="entry name" value="YJEF_N"/>
    <property type="match status" value="1"/>
</dbReference>
<gene>
    <name evidence="4" type="ORF">CCH79_00007321</name>
</gene>
<evidence type="ECO:0000256" key="1">
    <source>
        <dbReference type="ARBA" id="ARBA00082994"/>
    </source>
</evidence>
<sequence>MEALGQLPICQLRLFMSPSPWLRHLILSAIQLCGGETVYVKGDAAAIETELLRDYKFGQQQLIELWGQACALAITKAYPLSALSKKQPTVLVICGPDQNGSIGLVCARHLRIFDYEPTIYHPKRSSHSLHQDFTIQCEKMDIPFLSYLPTEVQLINDAYNLVIDAMLGLEADSSNIKEPYSGILVTLKQIKIPIVSVDVPSGWDAEEPSQDGINPEVLISLMAPKKCALNFSGKHFLAGRFLPYDIQKKYELNLPDYAGTDCLLELNLKLLCSHDFFLNGMPYDDTSTLWQCITAQSATVKKVTKLNQKLNQREARGGEAAASGCGESEWRRWGQKERATLLSPTHMRRRHGETLQDRQHHPHLRI</sequence>
<evidence type="ECO:0000256" key="2">
    <source>
        <dbReference type="SAM" id="MobiDB-lite"/>
    </source>
</evidence>
<name>A0A315VBY2_GAMAF</name>
<dbReference type="InterPro" id="IPR036652">
    <property type="entry name" value="YjeF_N_dom_sf"/>
</dbReference>
<dbReference type="FunFam" id="3.40.50.10260:FF:000004">
    <property type="entry name" value="yjeF N-terminal domain-containing protein 3"/>
    <property type="match status" value="1"/>
</dbReference>
<dbReference type="Pfam" id="PF03853">
    <property type="entry name" value="YjeF_N"/>
    <property type="match status" value="1"/>
</dbReference>
<proteinExistence type="predicted"/>
<feature type="domain" description="YjeF N-terminal" evidence="3">
    <location>
        <begin position="44"/>
        <end position="254"/>
    </location>
</feature>
<dbReference type="GO" id="GO:0052856">
    <property type="term" value="F:NAD(P)HX epimerase activity"/>
    <property type="evidence" value="ECO:0007669"/>
    <property type="project" value="TreeGrafter"/>
</dbReference>
<organism evidence="4 5">
    <name type="scientific">Gambusia affinis</name>
    <name type="common">Western mosquitofish</name>
    <name type="synonym">Heterandria affinis</name>
    <dbReference type="NCBI Taxonomy" id="33528"/>
    <lineage>
        <taxon>Eukaryota</taxon>
        <taxon>Metazoa</taxon>
        <taxon>Chordata</taxon>
        <taxon>Craniata</taxon>
        <taxon>Vertebrata</taxon>
        <taxon>Euteleostomi</taxon>
        <taxon>Actinopterygii</taxon>
        <taxon>Neopterygii</taxon>
        <taxon>Teleostei</taxon>
        <taxon>Neoteleostei</taxon>
        <taxon>Acanthomorphata</taxon>
        <taxon>Ovalentaria</taxon>
        <taxon>Atherinomorphae</taxon>
        <taxon>Cyprinodontiformes</taxon>
        <taxon>Poeciliidae</taxon>
        <taxon>Poeciliinae</taxon>
        <taxon>Gambusia</taxon>
    </lineage>
</organism>
<comment type="caution">
    <text evidence="4">The sequence shown here is derived from an EMBL/GenBank/DDBJ whole genome shotgun (WGS) entry which is preliminary data.</text>
</comment>
<dbReference type="Gene3D" id="3.40.50.10260">
    <property type="entry name" value="YjeF N-terminal domain"/>
    <property type="match status" value="1"/>
</dbReference>
<dbReference type="InterPro" id="IPR004443">
    <property type="entry name" value="YjeF_N_dom"/>
</dbReference>
<dbReference type="NCBIfam" id="TIGR00197">
    <property type="entry name" value="yjeF_nterm"/>
    <property type="match status" value="1"/>
</dbReference>
<dbReference type="PANTHER" id="PTHR13232:SF12">
    <property type="entry name" value="YJEF N-TERMINAL DOMAIN-CONTAINING PROTEIN 3"/>
    <property type="match status" value="1"/>
</dbReference>
<dbReference type="GO" id="GO:0005739">
    <property type="term" value="C:mitochondrion"/>
    <property type="evidence" value="ECO:0007669"/>
    <property type="project" value="TreeGrafter"/>
</dbReference>
<dbReference type="SUPFAM" id="SSF64153">
    <property type="entry name" value="YjeF N-terminal domain-like"/>
    <property type="match status" value="1"/>
</dbReference>
<keyword evidence="5" id="KW-1185">Reference proteome</keyword>
<evidence type="ECO:0000313" key="5">
    <source>
        <dbReference type="Proteomes" id="UP000250572"/>
    </source>
</evidence>